<accession>A0A819V519</accession>
<gene>
    <name evidence="2" type="ORF">OKA104_LOCUS35573</name>
    <name evidence="1" type="ORF">VCS650_LOCUS32456</name>
</gene>
<sequence length="113" mass="13431">MIFVICQTASLYKHDDDGDTFKLNNQFRSLTRQQLAEFVELLSRKLVNEYLSAPSGEGLYRNKRRPHEHVIKKRNELWSITDLINCIRLRKSYNSSPKNDFVTEILKCFQFFN</sequence>
<dbReference type="OrthoDB" id="10037132at2759"/>
<name>A0A819V519_9BILA</name>
<evidence type="ECO:0000313" key="3">
    <source>
        <dbReference type="Proteomes" id="UP000663881"/>
    </source>
</evidence>
<dbReference type="Proteomes" id="UP000663881">
    <property type="component" value="Unassembled WGS sequence"/>
</dbReference>
<evidence type="ECO:0000313" key="2">
    <source>
        <dbReference type="EMBL" id="CAF4099051.1"/>
    </source>
</evidence>
<organism evidence="2 3">
    <name type="scientific">Adineta steineri</name>
    <dbReference type="NCBI Taxonomy" id="433720"/>
    <lineage>
        <taxon>Eukaryota</taxon>
        <taxon>Metazoa</taxon>
        <taxon>Spiralia</taxon>
        <taxon>Gnathifera</taxon>
        <taxon>Rotifera</taxon>
        <taxon>Eurotatoria</taxon>
        <taxon>Bdelloidea</taxon>
        <taxon>Adinetida</taxon>
        <taxon>Adinetidae</taxon>
        <taxon>Adineta</taxon>
    </lineage>
</organism>
<evidence type="ECO:0000313" key="1">
    <source>
        <dbReference type="EMBL" id="CAF1326832.1"/>
    </source>
</evidence>
<dbReference type="AlphaFoldDB" id="A0A819V519"/>
<comment type="caution">
    <text evidence="2">The sequence shown here is derived from an EMBL/GenBank/DDBJ whole genome shotgun (WGS) entry which is preliminary data.</text>
</comment>
<proteinExistence type="predicted"/>
<dbReference type="EMBL" id="CAJOAY010005198">
    <property type="protein sequence ID" value="CAF4099051.1"/>
    <property type="molecule type" value="Genomic_DNA"/>
</dbReference>
<dbReference type="Proteomes" id="UP000663891">
    <property type="component" value="Unassembled WGS sequence"/>
</dbReference>
<protein>
    <submittedName>
        <fullName evidence="2">Uncharacterized protein</fullName>
    </submittedName>
</protein>
<dbReference type="EMBL" id="CAJNON010000589">
    <property type="protein sequence ID" value="CAF1326832.1"/>
    <property type="molecule type" value="Genomic_DNA"/>
</dbReference>
<reference evidence="2" key="1">
    <citation type="submission" date="2021-02" db="EMBL/GenBank/DDBJ databases">
        <authorList>
            <person name="Nowell W R."/>
        </authorList>
    </citation>
    <scope>NUCLEOTIDE SEQUENCE</scope>
</reference>